<protein>
    <submittedName>
        <fullName evidence="1">Uncharacterized protein</fullName>
    </submittedName>
</protein>
<sequence length="315" mass="35454">MASNSTPLNQIETISSVPDESELDRFAAVANKAADAAGEVIRKCFRKPLDIIEKIEVAEEDDDVDKNNKERVANVDGNAHSVDDLAAHKESIGYMDEKENMKSNQKEAGKDNLMLHAGRGINNPVLQTVNTPVDSDMLSRLPRDDFSVALEEAEENFENHQYFARNIRDIRDMYGEIEQGSSYTRSDMAWYDCRGNALLLQEANLVGIDKPKSQFQWLTDEDPRLKLFEEVKQPPSRGVDNMDRNNLKSIINDFLLKKRVILKICDGLRLAIVAIGGLLSTKGNRQDEWERIYRGLGAELEGNDKLKTVVLITGD</sequence>
<dbReference type="Proteomes" id="UP000828048">
    <property type="component" value="Chromosome 8"/>
</dbReference>
<evidence type="ECO:0000313" key="1">
    <source>
        <dbReference type="EMBL" id="KAH7851781.1"/>
    </source>
</evidence>
<name>A0ACB7YE25_9ERIC</name>
<dbReference type="EMBL" id="CM037158">
    <property type="protein sequence ID" value="KAH7851781.1"/>
    <property type="molecule type" value="Genomic_DNA"/>
</dbReference>
<proteinExistence type="predicted"/>
<keyword evidence="2" id="KW-1185">Reference proteome</keyword>
<evidence type="ECO:0000313" key="2">
    <source>
        <dbReference type="Proteomes" id="UP000828048"/>
    </source>
</evidence>
<comment type="caution">
    <text evidence="1">The sequence shown here is derived from an EMBL/GenBank/DDBJ whole genome shotgun (WGS) entry which is preliminary data.</text>
</comment>
<reference evidence="1 2" key="1">
    <citation type="journal article" date="2021" name="Hortic Res">
        <title>High-quality reference genome and annotation aids understanding of berry development for evergreen blueberry (Vaccinium darrowii).</title>
        <authorList>
            <person name="Yu J."/>
            <person name="Hulse-Kemp A.M."/>
            <person name="Babiker E."/>
            <person name="Staton M."/>
        </authorList>
    </citation>
    <scope>NUCLEOTIDE SEQUENCE [LARGE SCALE GENOMIC DNA]</scope>
    <source>
        <strain evidence="2">cv. NJ 8807/NJ 8810</strain>
        <tissue evidence="1">Young leaf</tissue>
    </source>
</reference>
<accession>A0ACB7YE25</accession>
<gene>
    <name evidence="1" type="ORF">Vadar_016433</name>
</gene>
<organism evidence="1 2">
    <name type="scientific">Vaccinium darrowii</name>
    <dbReference type="NCBI Taxonomy" id="229202"/>
    <lineage>
        <taxon>Eukaryota</taxon>
        <taxon>Viridiplantae</taxon>
        <taxon>Streptophyta</taxon>
        <taxon>Embryophyta</taxon>
        <taxon>Tracheophyta</taxon>
        <taxon>Spermatophyta</taxon>
        <taxon>Magnoliopsida</taxon>
        <taxon>eudicotyledons</taxon>
        <taxon>Gunneridae</taxon>
        <taxon>Pentapetalae</taxon>
        <taxon>asterids</taxon>
        <taxon>Ericales</taxon>
        <taxon>Ericaceae</taxon>
        <taxon>Vaccinioideae</taxon>
        <taxon>Vaccinieae</taxon>
        <taxon>Vaccinium</taxon>
    </lineage>
</organism>